<protein>
    <recommendedName>
        <fullName evidence="6">GDT1 family protein</fullName>
    </recommendedName>
</protein>
<comment type="caution">
    <text evidence="6">Lacks conserved residue(s) required for the propagation of feature annotation.</text>
</comment>
<dbReference type="GO" id="GO:0016020">
    <property type="term" value="C:membrane"/>
    <property type="evidence" value="ECO:0007669"/>
    <property type="project" value="UniProtKB-SubCell"/>
</dbReference>
<dbReference type="KEGG" id="srm:SRM_00345"/>
<feature type="transmembrane region" description="Helical" evidence="6">
    <location>
        <begin position="75"/>
        <end position="93"/>
    </location>
</feature>
<sequence>MGEETPMTEWIEIMLIAAGAQLAVLPGEKVQFIIAGLSTRFSPYLIVAAAGSAFAGWTILEVTFGAVLRDALPQLYLDLLTAGLFLLFAVLIYRSAPESGTTSPASEADDEGWIGAGTVEVLGVELPSSLATFLGIFSMMAFGEVGDKTQLVTISLAVQYEAASAIWLGEMLAILPVSLANALFFHHFAHRVNFRKAHFVGTGIFLFFALDMLLSVTTGHSIWGTAVHTVSNVVATGGGVP</sequence>
<keyword evidence="4 6" id="KW-1133">Transmembrane helix</keyword>
<evidence type="ECO:0000256" key="3">
    <source>
        <dbReference type="ARBA" id="ARBA00022692"/>
    </source>
</evidence>
<evidence type="ECO:0000313" key="8">
    <source>
        <dbReference type="Proteomes" id="UP000000933"/>
    </source>
</evidence>
<dbReference type="PATRIC" id="fig|761659.10.peg.394"/>
<comment type="subcellular location">
    <subcellularLocation>
        <location evidence="1 6">Membrane</location>
        <topology evidence="1 6">Multi-pass membrane protein</topology>
    </subcellularLocation>
</comment>
<evidence type="ECO:0000256" key="2">
    <source>
        <dbReference type="ARBA" id="ARBA00009190"/>
    </source>
</evidence>
<reference evidence="7 8" key="1">
    <citation type="journal article" date="2010" name="ISME J.">
        <title>Fine-scale evolution: genomic, phenotypic and ecological differentiation in two coexisting Salinibacter ruber strains.</title>
        <authorList>
            <person name="Pena A."/>
            <person name="Teeling H."/>
            <person name="Huerta-Cepas J."/>
            <person name="Santos F."/>
            <person name="Yarza P."/>
            <person name="Brito-Echeverria J."/>
            <person name="Lucio M."/>
            <person name="Schmitt-Kopplin P."/>
            <person name="Meseguer I."/>
            <person name="Schenowitz C."/>
            <person name="Dossat C."/>
            <person name="Barbe V."/>
            <person name="Dopazo J."/>
            <person name="Rossello-Mora R."/>
            <person name="Schuler M."/>
            <person name="Glockner F.O."/>
            <person name="Amann R."/>
            <person name="Gabaldon T."/>
            <person name="Anton J."/>
        </authorList>
    </citation>
    <scope>NUCLEOTIDE SEQUENCE [LARGE SCALE GENOMIC DNA]</scope>
    <source>
        <strain evidence="7 8">M8</strain>
    </source>
</reference>
<comment type="similarity">
    <text evidence="2 6">Belongs to the GDT1 family.</text>
</comment>
<name>D5H5G1_SALRM</name>
<evidence type="ECO:0000256" key="5">
    <source>
        <dbReference type="ARBA" id="ARBA00023136"/>
    </source>
</evidence>
<feature type="transmembrane region" description="Helical" evidence="6">
    <location>
        <begin position="44"/>
        <end position="68"/>
    </location>
</feature>
<feature type="transmembrane region" description="Helical" evidence="6">
    <location>
        <begin position="197"/>
        <end position="216"/>
    </location>
</feature>
<dbReference type="GO" id="GO:0046873">
    <property type="term" value="F:metal ion transmembrane transporter activity"/>
    <property type="evidence" value="ECO:0007669"/>
    <property type="project" value="InterPro"/>
</dbReference>
<dbReference type="PANTHER" id="PTHR12608">
    <property type="entry name" value="TRANSMEMBRANE PROTEIN HTP-1 RELATED"/>
    <property type="match status" value="1"/>
</dbReference>
<feature type="transmembrane region" description="Helical" evidence="6">
    <location>
        <begin position="165"/>
        <end position="185"/>
    </location>
</feature>
<dbReference type="Pfam" id="PF01169">
    <property type="entry name" value="GDT1"/>
    <property type="match status" value="2"/>
</dbReference>
<dbReference type="AlphaFoldDB" id="D5H5G1"/>
<proteinExistence type="inferred from homology"/>
<keyword evidence="3 6" id="KW-0812">Transmembrane</keyword>
<reference evidence="8" key="2">
    <citation type="submission" date="2010-04" db="EMBL/GenBank/DDBJ databases">
        <title>Genome sequence of Salinibacter ruber M8.</title>
        <authorList>
            <consortium name="Genoscope"/>
        </authorList>
    </citation>
    <scope>NUCLEOTIDE SEQUENCE [LARGE SCALE GENOMIC DNA]</scope>
    <source>
        <strain evidence="8">M8</strain>
    </source>
</reference>
<dbReference type="InterPro" id="IPR001727">
    <property type="entry name" value="GDT1-like"/>
</dbReference>
<evidence type="ECO:0000256" key="6">
    <source>
        <dbReference type="RuleBase" id="RU365102"/>
    </source>
</evidence>
<evidence type="ECO:0000256" key="4">
    <source>
        <dbReference type="ARBA" id="ARBA00022989"/>
    </source>
</evidence>
<gene>
    <name evidence="7" type="ordered locus">SRM_00345</name>
</gene>
<evidence type="ECO:0000256" key="1">
    <source>
        <dbReference type="ARBA" id="ARBA00004141"/>
    </source>
</evidence>
<dbReference type="PANTHER" id="PTHR12608:SF1">
    <property type="entry name" value="TRANSMEMBRANE PROTEIN 165"/>
    <property type="match status" value="1"/>
</dbReference>
<accession>D5H5G1</accession>
<dbReference type="Proteomes" id="UP000000933">
    <property type="component" value="Chromosome"/>
</dbReference>
<dbReference type="EMBL" id="FP565814">
    <property type="protein sequence ID" value="CBH23266.1"/>
    <property type="molecule type" value="Genomic_DNA"/>
</dbReference>
<keyword evidence="5 6" id="KW-0472">Membrane</keyword>
<organism evidence="7 8">
    <name type="scientific">Salinibacter ruber (strain M8)</name>
    <dbReference type="NCBI Taxonomy" id="761659"/>
    <lineage>
        <taxon>Bacteria</taxon>
        <taxon>Pseudomonadati</taxon>
        <taxon>Rhodothermota</taxon>
        <taxon>Rhodothermia</taxon>
        <taxon>Rhodothermales</taxon>
        <taxon>Salinibacteraceae</taxon>
        <taxon>Salinibacter</taxon>
    </lineage>
</organism>
<dbReference type="HOGENOM" id="CLU_1207596_0_0_10"/>
<evidence type="ECO:0000313" key="7">
    <source>
        <dbReference type="EMBL" id="CBH23266.1"/>
    </source>
</evidence>